<evidence type="ECO:0000256" key="6">
    <source>
        <dbReference type="ARBA" id="ARBA00022553"/>
    </source>
</evidence>
<reference evidence="24 25" key="1">
    <citation type="submission" date="2020-12" db="EMBL/GenBank/DDBJ databases">
        <title>Pseudomonas schmalbachii sp. nov. isolated from millipede gut.</title>
        <authorList>
            <person name="Shelomi M."/>
        </authorList>
    </citation>
    <scope>NUCLEOTIDE SEQUENCE [LARGE SCALE GENOMIC DNA]</scope>
    <source>
        <strain evidence="24 25">Milli4</strain>
    </source>
</reference>
<feature type="domain" description="PAC" evidence="22">
    <location>
        <begin position="651"/>
        <end position="703"/>
    </location>
</feature>
<dbReference type="PROSITE" id="PS50110">
    <property type="entry name" value="RESPONSE_REGULATORY"/>
    <property type="match status" value="1"/>
</dbReference>
<dbReference type="Gene3D" id="3.40.50.2300">
    <property type="match status" value="1"/>
</dbReference>
<keyword evidence="12" id="KW-0067">ATP-binding</keyword>
<dbReference type="SUPFAM" id="SSF53850">
    <property type="entry name" value="Periplasmic binding protein-like II"/>
    <property type="match status" value="2"/>
</dbReference>
<evidence type="ECO:0000256" key="9">
    <source>
        <dbReference type="ARBA" id="ARBA00022729"/>
    </source>
</evidence>
<dbReference type="InterPro" id="IPR036097">
    <property type="entry name" value="HisK_dim/P_sf"/>
</dbReference>
<dbReference type="InterPro" id="IPR035965">
    <property type="entry name" value="PAS-like_dom_sf"/>
</dbReference>
<dbReference type="PROSITE" id="PS50112">
    <property type="entry name" value="PAS"/>
    <property type="match status" value="1"/>
</dbReference>
<dbReference type="InterPro" id="IPR000014">
    <property type="entry name" value="PAS"/>
</dbReference>
<feature type="coiled-coil region" evidence="18">
    <location>
        <begin position="1192"/>
        <end position="1219"/>
    </location>
</feature>
<dbReference type="Pfam" id="PF00989">
    <property type="entry name" value="PAS"/>
    <property type="match status" value="1"/>
</dbReference>
<keyword evidence="15" id="KW-0472">Membrane</keyword>
<evidence type="ECO:0000256" key="12">
    <source>
        <dbReference type="ARBA" id="ARBA00022840"/>
    </source>
</evidence>
<evidence type="ECO:0000259" key="19">
    <source>
        <dbReference type="PROSITE" id="PS50109"/>
    </source>
</evidence>
<dbReference type="Pfam" id="PF00512">
    <property type="entry name" value="HisKA"/>
    <property type="match status" value="1"/>
</dbReference>
<gene>
    <name evidence="24" type="ORF">JFY56_17515</name>
</gene>
<evidence type="ECO:0000256" key="18">
    <source>
        <dbReference type="SAM" id="Coils"/>
    </source>
</evidence>
<dbReference type="Gene3D" id="1.10.287.130">
    <property type="match status" value="1"/>
</dbReference>
<dbReference type="SUPFAM" id="SSF55785">
    <property type="entry name" value="PYP-like sensor domain (PAS domain)"/>
    <property type="match status" value="1"/>
</dbReference>
<dbReference type="InterPro" id="IPR004358">
    <property type="entry name" value="Sig_transdc_His_kin-like_C"/>
</dbReference>
<dbReference type="SMART" id="SM00387">
    <property type="entry name" value="HATPase_c"/>
    <property type="match status" value="1"/>
</dbReference>
<dbReference type="SUPFAM" id="SSF52172">
    <property type="entry name" value="CheY-like"/>
    <property type="match status" value="1"/>
</dbReference>
<dbReference type="CDD" id="cd13707">
    <property type="entry name" value="PBP2_BvgS_D2"/>
    <property type="match status" value="1"/>
</dbReference>
<evidence type="ECO:0000256" key="8">
    <source>
        <dbReference type="ARBA" id="ARBA00022692"/>
    </source>
</evidence>
<feature type="domain" description="PAS" evidence="21">
    <location>
        <begin position="577"/>
        <end position="649"/>
    </location>
</feature>
<dbReference type="InterPro" id="IPR003594">
    <property type="entry name" value="HATPase_dom"/>
</dbReference>
<evidence type="ECO:0000259" key="22">
    <source>
        <dbReference type="PROSITE" id="PS50113"/>
    </source>
</evidence>
<feature type="domain" description="Response regulatory" evidence="20">
    <location>
        <begin position="967"/>
        <end position="1086"/>
    </location>
</feature>
<feature type="modified residue" description="Phosphohistidine" evidence="16">
    <location>
        <position position="1161"/>
    </location>
</feature>
<keyword evidence="11" id="KW-0418">Kinase</keyword>
<dbReference type="PRINTS" id="PR00344">
    <property type="entry name" value="BCTRLSENSOR"/>
</dbReference>
<dbReference type="NCBIfam" id="TIGR00229">
    <property type="entry name" value="sensory_box"/>
    <property type="match status" value="1"/>
</dbReference>
<dbReference type="InterPro" id="IPR011006">
    <property type="entry name" value="CheY-like_superfamily"/>
</dbReference>
<dbReference type="PROSITE" id="PS50109">
    <property type="entry name" value="HIS_KIN"/>
    <property type="match status" value="1"/>
</dbReference>
<name>A0ABS3TTS2_9PSED</name>
<dbReference type="PANTHER" id="PTHR43047">
    <property type="entry name" value="TWO-COMPONENT HISTIDINE PROTEIN KINASE"/>
    <property type="match status" value="1"/>
</dbReference>
<dbReference type="SMART" id="SM00062">
    <property type="entry name" value="PBPb"/>
    <property type="match status" value="2"/>
</dbReference>
<dbReference type="InterPro" id="IPR013767">
    <property type="entry name" value="PAS_fold"/>
</dbReference>
<comment type="catalytic activity">
    <reaction evidence="1">
        <text>ATP + protein L-histidine = ADP + protein N-phospho-L-histidine.</text>
        <dbReference type="EC" id="2.7.13.3"/>
    </reaction>
</comment>
<evidence type="ECO:0000256" key="4">
    <source>
        <dbReference type="ARBA" id="ARBA00022475"/>
    </source>
</evidence>
<dbReference type="InterPro" id="IPR036890">
    <property type="entry name" value="HATPase_C_sf"/>
</dbReference>
<evidence type="ECO:0000256" key="15">
    <source>
        <dbReference type="ARBA" id="ARBA00023136"/>
    </source>
</evidence>
<keyword evidence="10" id="KW-0547">Nucleotide-binding</keyword>
<evidence type="ECO:0000256" key="10">
    <source>
        <dbReference type="ARBA" id="ARBA00022741"/>
    </source>
</evidence>
<dbReference type="PANTHER" id="PTHR43047:SF72">
    <property type="entry name" value="OSMOSENSING HISTIDINE PROTEIN KINASE SLN1"/>
    <property type="match status" value="1"/>
</dbReference>
<dbReference type="SMART" id="SM00073">
    <property type="entry name" value="HPT"/>
    <property type="match status" value="1"/>
</dbReference>
<dbReference type="CDD" id="cd00088">
    <property type="entry name" value="HPT"/>
    <property type="match status" value="1"/>
</dbReference>
<dbReference type="PROSITE" id="PS50894">
    <property type="entry name" value="HPT"/>
    <property type="match status" value="1"/>
</dbReference>
<dbReference type="Gene3D" id="3.40.190.10">
    <property type="entry name" value="Periplasmic binding protein-like II"/>
    <property type="match status" value="4"/>
</dbReference>
<dbReference type="EC" id="2.7.13.3" evidence="3"/>
<dbReference type="CDD" id="cd00082">
    <property type="entry name" value="HisKA"/>
    <property type="match status" value="1"/>
</dbReference>
<evidence type="ECO:0000256" key="11">
    <source>
        <dbReference type="ARBA" id="ARBA00022777"/>
    </source>
</evidence>
<dbReference type="EMBL" id="JAELYA010000007">
    <property type="protein sequence ID" value="MBO3277023.1"/>
    <property type="molecule type" value="Genomic_DNA"/>
</dbReference>
<feature type="domain" description="Histidine kinase" evidence="19">
    <location>
        <begin position="721"/>
        <end position="944"/>
    </location>
</feature>
<evidence type="ECO:0000256" key="16">
    <source>
        <dbReference type="PROSITE-ProRule" id="PRU00110"/>
    </source>
</evidence>
<dbReference type="Pfam" id="PF00497">
    <property type="entry name" value="SBP_bac_3"/>
    <property type="match status" value="2"/>
</dbReference>
<keyword evidence="18" id="KW-0175">Coiled coil</keyword>
<keyword evidence="9" id="KW-0732">Signal</keyword>
<dbReference type="RefSeq" id="WP_208315224.1">
    <property type="nucleotide sequence ID" value="NZ_JAELYA010000007.1"/>
</dbReference>
<dbReference type="InterPro" id="IPR001638">
    <property type="entry name" value="Solute-binding_3/MltF_N"/>
</dbReference>
<keyword evidence="5" id="KW-0997">Cell inner membrane</keyword>
<dbReference type="InterPro" id="IPR049870">
    <property type="entry name" value="BvgS-like_periplasmic1"/>
</dbReference>
<dbReference type="InterPro" id="IPR008207">
    <property type="entry name" value="Sig_transdc_His_kin_Hpt_dom"/>
</dbReference>
<dbReference type="InterPro" id="IPR001789">
    <property type="entry name" value="Sig_transdc_resp-reg_receiver"/>
</dbReference>
<evidence type="ECO:0000313" key="25">
    <source>
        <dbReference type="Proteomes" id="UP000669060"/>
    </source>
</evidence>
<dbReference type="InterPro" id="IPR003661">
    <property type="entry name" value="HisK_dim/P_dom"/>
</dbReference>
<evidence type="ECO:0000259" key="20">
    <source>
        <dbReference type="PROSITE" id="PS50110"/>
    </source>
</evidence>
<keyword evidence="13" id="KW-1133">Transmembrane helix</keyword>
<keyword evidence="8" id="KW-0812">Transmembrane</keyword>
<dbReference type="InterPro" id="IPR005467">
    <property type="entry name" value="His_kinase_dom"/>
</dbReference>
<dbReference type="SMART" id="SM00448">
    <property type="entry name" value="REC"/>
    <property type="match status" value="1"/>
</dbReference>
<sequence length="1235" mass="136341">MSSGSWRYVLGIFLAAVLLLPGAGPHAATSSLTLLARSTTDSFDVHLSESDWQWLSARKSLTVGVVAPDYPPLDITASGRDLEGITADYLGVLGARLGLLIQVRQFPDTDSAARALLGGKIDLLSRSTRHIAELPGVALSVPYFANQTVLVGRKESDENDAEMLVGKRIALVDRYFSPEEISTHFPRSTLVVFDSLRHALEAVSFGRADVYVGDAFSAQYLISQDYQQKLKILNFARFNGGGFGFALNASNTRLLDILDKALGSIPTQTRMDIQRRWQAGVLYPIAGQELNLAPREQKWLSQHPRPVLVVDQSLAPVTFLDSNQRLRGIVADLLDLIAARTGLRFEIQPATSIPEMLQRVRLGQASAIAALTPAPEREDILEFTRPYLSTSFIVVANKSDDRINSLDDLKGRRLAVPRGTVLVSYLREHYPEIQLVEVENNADAFPLLSERKVDAAVHLMAAANFLIPRHFNDLRIIATLDRGPGNFSFAVSRSEPELLSILNKALLAIAPDDQAKIISRWSSATEPTDSIWERYRTPLYRLLLAATLALAMFMLWNWRLLVKVRQRNRAEKELNYRLEFKRALINGIPLPVAVRDRSGHLLTCNRSYLEFTGLSHENARGSSLADIVWLGPQQAQELHDEYARIMKQGKPFACDRVIEMDGQTREVYDWVTPYRSPGGEVVGMVCGWVDVTERERLHHQLQIAKDQAEAASRSKSAFLATMSHEIRTPLSAVIGMLELALANTACSRCLERNPIEVAYESAKTLLLLIGDILDVAKIEAGRLTLTPEPTRLRDLIDSVTRVFDGLARQKGLQLKLDMDPHADCSVLVDPLRFKQILSNLVSNAIKFTDTGEVRIHVTATPLADDRLELEVCVEDTGIGIAQHDIDQLFEPFMQARQTGHAARGGTGLGLPICLHLAKMMGGHLGIASEVGVGSRICVKLVLQEVAPVLASAESAAVLPESPQRPLRVLVVDDHPANRMLLAQQLEHLSHQVETADDGATALQAWHPGAFDLVITDCNMPVLSGYALAGRIREIEREAGIPPCLIFGLTANAQRDEIDRCRNAGMDDCLFKPIGLQALRERLEQIPRNAVEPTTPAVAPHQPIDDSEAVVVMQTLEEMCGHDTRMVRQLLRQLHDSNQADSQQIASLLDAGDWEGLADLAHRIKGAARLVRAKLVQDRCTALETACKDHAQENLLRDLAEQLLEALEQLQTHLASLLTSEEGKNPPAARCNECSL</sequence>
<dbReference type="InterPro" id="IPR036641">
    <property type="entry name" value="HPT_dom_sf"/>
</dbReference>
<dbReference type="CDD" id="cd13705">
    <property type="entry name" value="PBP2_BvgS_D1"/>
    <property type="match status" value="1"/>
</dbReference>
<dbReference type="CDD" id="cd16922">
    <property type="entry name" value="HATPase_EvgS-ArcB-TorS-like"/>
    <property type="match status" value="1"/>
</dbReference>
<dbReference type="SMART" id="SM00388">
    <property type="entry name" value="HisKA"/>
    <property type="match status" value="1"/>
</dbReference>
<evidence type="ECO:0000256" key="1">
    <source>
        <dbReference type="ARBA" id="ARBA00000085"/>
    </source>
</evidence>
<evidence type="ECO:0000259" key="23">
    <source>
        <dbReference type="PROSITE" id="PS50894"/>
    </source>
</evidence>
<feature type="domain" description="HPt" evidence="23">
    <location>
        <begin position="1122"/>
        <end position="1216"/>
    </location>
</feature>
<keyword evidence="14" id="KW-0902">Two-component regulatory system</keyword>
<evidence type="ECO:0000256" key="14">
    <source>
        <dbReference type="ARBA" id="ARBA00023012"/>
    </source>
</evidence>
<comment type="caution">
    <text evidence="24">The sequence shown here is derived from an EMBL/GenBank/DDBJ whole genome shotgun (WGS) entry which is preliminary data.</text>
</comment>
<evidence type="ECO:0000256" key="2">
    <source>
        <dbReference type="ARBA" id="ARBA00004429"/>
    </source>
</evidence>
<evidence type="ECO:0000256" key="13">
    <source>
        <dbReference type="ARBA" id="ARBA00022989"/>
    </source>
</evidence>
<evidence type="ECO:0000256" key="3">
    <source>
        <dbReference type="ARBA" id="ARBA00012438"/>
    </source>
</evidence>
<feature type="modified residue" description="4-aspartylphosphate" evidence="17">
    <location>
        <position position="1016"/>
    </location>
</feature>
<dbReference type="Gene3D" id="3.30.450.20">
    <property type="entry name" value="PAS domain"/>
    <property type="match status" value="1"/>
</dbReference>
<dbReference type="Gene3D" id="3.30.565.10">
    <property type="entry name" value="Histidine kinase-like ATPase, C-terminal domain"/>
    <property type="match status" value="1"/>
</dbReference>
<organism evidence="24 25">
    <name type="scientific">Pseudomonas schmalbachii</name>
    <dbReference type="NCBI Taxonomy" id="2816993"/>
    <lineage>
        <taxon>Bacteria</taxon>
        <taxon>Pseudomonadati</taxon>
        <taxon>Pseudomonadota</taxon>
        <taxon>Gammaproteobacteria</taxon>
        <taxon>Pseudomonadales</taxon>
        <taxon>Pseudomonadaceae</taxon>
        <taxon>Pseudomonas</taxon>
    </lineage>
</organism>
<dbReference type="SMART" id="SM00091">
    <property type="entry name" value="PAS"/>
    <property type="match status" value="1"/>
</dbReference>
<dbReference type="Pfam" id="PF00072">
    <property type="entry name" value="Response_reg"/>
    <property type="match status" value="1"/>
</dbReference>
<dbReference type="SUPFAM" id="SSF47226">
    <property type="entry name" value="Histidine-containing phosphotransfer domain, HPT domain"/>
    <property type="match status" value="1"/>
</dbReference>
<dbReference type="Proteomes" id="UP000669060">
    <property type="component" value="Unassembled WGS sequence"/>
</dbReference>
<dbReference type="Gene3D" id="1.20.120.160">
    <property type="entry name" value="HPT domain"/>
    <property type="match status" value="1"/>
</dbReference>
<comment type="subcellular location">
    <subcellularLocation>
        <location evidence="2">Cell inner membrane</location>
        <topology evidence="2">Multi-pass membrane protein</topology>
    </subcellularLocation>
</comment>
<dbReference type="CDD" id="cd00130">
    <property type="entry name" value="PAS"/>
    <property type="match status" value="1"/>
</dbReference>
<proteinExistence type="predicted"/>
<protein>
    <recommendedName>
        <fullName evidence="3">histidine kinase</fullName>
        <ecNumber evidence="3">2.7.13.3</ecNumber>
    </recommendedName>
</protein>
<evidence type="ECO:0000256" key="7">
    <source>
        <dbReference type="ARBA" id="ARBA00022679"/>
    </source>
</evidence>
<keyword evidence="6 17" id="KW-0597">Phosphoprotein</keyword>
<dbReference type="InterPro" id="IPR000700">
    <property type="entry name" value="PAS-assoc_C"/>
</dbReference>
<evidence type="ECO:0000256" key="17">
    <source>
        <dbReference type="PROSITE-ProRule" id="PRU00169"/>
    </source>
</evidence>
<evidence type="ECO:0000259" key="21">
    <source>
        <dbReference type="PROSITE" id="PS50112"/>
    </source>
</evidence>
<evidence type="ECO:0000313" key="24">
    <source>
        <dbReference type="EMBL" id="MBO3277023.1"/>
    </source>
</evidence>
<dbReference type="Pfam" id="PF01627">
    <property type="entry name" value="Hpt"/>
    <property type="match status" value="1"/>
</dbReference>
<dbReference type="SUPFAM" id="SSF55874">
    <property type="entry name" value="ATPase domain of HSP90 chaperone/DNA topoisomerase II/histidine kinase"/>
    <property type="match status" value="1"/>
</dbReference>
<keyword evidence="7" id="KW-0808">Transferase</keyword>
<dbReference type="SUPFAM" id="SSF47384">
    <property type="entry name" value="Homodimeric domain of signal transducing histidine kinase"/>
    <property type="match status" value="1"/>
</dbReference>
<evidence type="ECO:0000256" key="5">
    <source>
        <dbReference type="ARBA" id="ARBA00022519"/>
    </source>
</evidence>
<dbReference type="CDD" id="cd17546">
    <property type="entry name" value="REC_hyHK_CKI1_RcsC-like"/>
    <property type="match status" value="1"/>
</dbReference>
<accession>A0ABS3TTS2</accession>
<dbReference type="InterPro" id="IPR049871">
    <property type="entry name" value="BvgS-like_periplasmic2"/>
</dbReference>
<dbReference type="Pfam" id="PF02518">
    <property type="entry name" value="HATPase_c"/>
    <property type="match status" value="1"/>
</dbReference>
<dbReference type="PROSITE" id="PS50113">
    <property type="entry name" value="PAC"/>
    <property type="match status" value="1"/>
</dbReference>
<keyword evidence="4" id="KW-1003">Cell membrane</keyword>
<keyword evidence="25" id="KW-1185">Reference proteome</keyword>